<evidence type="ECO:0000313" key="2">
    <source>
        <dbReference type="EMBL" id="KAF9445403.1"/>
    </source>
</evidence>
<keyword evidence="3" id="KW-1185">Reference proteome</keyword>
<feature type="domain" description="F-box" evidence="1">
    <location>
        <begin position="1"/>
        <end position="49"/>
    </location>
</feature>
<dbReference type="AlphaFoldDB" id="A0A9P6C1I4"/>
<sequence length="543" mass="61902">MGLLDLPPRVVTRILLYLPFTSIVICQGVNRHLQALISGSPELQYYIHLKISGLIDNPLCDLPVSERLNRLLTRERYWEALDFNTNTIVDIPFRIQYFDTKLSPGIFYGVTTDEEFHHMQIPSILDLSVKWREVRAKQTIIPSGLCVHQHDLHVLVTTKPRTVYTSATGPSTGHEIQVHLNQLSTGEPHPDARRTVITFETEGNFGKPRVELGCAGDYLLMILTDVAPRNKPDEQVYVCEWKTGELKLRFSAPFDSYYYSLFLNTQVFLLPNKRTGELEYWRIPKNPSGITPHQPFFVLSLPRLRPNNAFLGLSCRAEPNPGVHSCDASKPFYTDSRHAIAIFIIRVQSSESAQPMTHFTLFIHRSSLLQCLERFSAFTSLDDRPTPIPYEEWGPPVCRWFNSDPTSWLATTFGQRYIAPPPRAATEWAPLTLFDFNYSGVAKALAAERRFAEARMLDEDGQSADYSPSSSRFRTKAVIQSLDPLDDPDHCFENTVYSYLPCTVRTSQGTHFFDGLLLDEENILGLRTDGEECLAEVQILYYR</sequence>
<comment type="caution">
    <text evidence="2">The sequence shown here is derived from an EMBL/GenBank/DDBJ whole genome shotgun (WGS) entry which is preliminary data.</text>
</comment>
<dbReference type="Pfam" id="PF00646">
    <property type="entry name" value="F-box"/>
    <property type="match status" value="1"/>
</dbReference>
<name>A0A9P6C1I4_9AGAR</name>
<dbReference type="InterPro" id="IPR036047">
    <property type="entry name" value="F-box-like_dom_sf"/>
</dbReference>
<evidence type="ECO:0000313" key="3">
    <source>
        <dbReference type="Proteomes" id="UP000807342"/>
    </source>
</evidence>
<dbReference type="EMBL" id="MU151303">
    <property type="protein sequence ID" value="KAF9445403.1"/>
    <property type="molecule type" value="Genomic_DNA"/>
</dbReference>
<proteinExistence type="predicted"/>
<dbReference type="CDD" id="cd09917">
    <property type="entry name" value="F-box_SF"/>
    <property type="match status" value="1"/>
</dbReference>
<dbReference type="Proteomes" id="UP000807342">
    <property type="component" value="Unassembled WGS sequence"/>
</dbReference>
<dbReference type="InterPro" id="IPR001810">
    <property type="entry name" value="F-box_dom"/>
</dbReference>
<gene>
    <name evidence="2" type="ORF">P691DRAFT_271106</name>
</gene>
<accession>A0A9P6C1I4</accession>
<organism evidence="2 3">
    <name type="scientific">Macrolepiota fuliginosa MF-IS2</name>
    <dbReference type="NCBI Taxonomy" id="1400762"/>
    <lineage>
        <taxon>Eukaryota</taxon>
        <taxon>Fungi</taxon>
        <taxon>Dikarya</taxon>
        <taxon>Basidiomycota</taxon>
        <taxon>Agaricomycotina</taxon>
        <taxon>Agaricomycetes</taxon>
        <taxon>Agaricomycetidae</taxon>
        <taxon>Agaricales</taxon>
        <taxon>Agaricineae</taxon>
        <taxon>Agaricaceae</taxon>
        <taxon>Macrolepiota</taxon>
    </lineage>
</organism>
<reference evidence="2" key="1">
    <citation type="submission" date="2020-11" db="EMBL/GenBank/DDBJ databases">
        <authorList>
            <consortium name="DOE Joint Genome Institute"/>
            <person name="Ahrendt S."/>
            <person name="Riley R."/>
            <person name="Andreopoulos W."/>
            <person name="Labutti K."/>
            <person name="Pangilinan J."/>
            <person name="Ruiz-Duenas F.J."/>
            <person name="Barrasa J.M."/>
            <person name="Sanchez-Garcia M."/>
            <person name="Camarero S."/>
            <person name="Miyauchi S."/>
            <person name="Serrano A."/>
            <person name="Linde D."/>
            <person name="Babiker R."/>
            <person name="Drula E."/>
            <person name="Ayuso-Fernandez I."/>
            <person name="Pacheco R."/>
            <person name="Padilla G."/>
            <person name="Ferreira P."/>
            <person name="Barriuso J."/>
            <person name="Kellner H."/>
            <person name="Castanera R."/>
            <person name="Alfaro M."/>
            <person name="Ramirez L."/>
            <person name="Pisabarro A.G."/>
            <person name="Kuo A."/>
            <person name="Tritt A."/>
            <person name="Lipzen A."/>
            <person name="He G."/>
            <person name="Yan M."/>
            <person name="Ng V."/>
            <person name="Cullen D."/>
            <person name="Martin F."/>
            <person name="Rosso M.-N."/>
            <person name="Henrissat B."/>
            <person name="Hibbett D."/>
            <person name="Martinez A.T."/>
            <person name="Grigoriev I.V."/>
        </authorList>
    </citation>
    <scope>NUCLEOTIDE SEQUENCE</scope>
    <source>
        <strain evidence="2">MF-IS2</strain>
    </source>
</reference>
<dbReference type="PROSITE" id="PS50181">
    <property type="entry name" value="FBOX"/>
    <property type="match status" value="1"/>
</dbReference>
<dbReference type="OrthoDB" id="2751409at2759"/>
<protein>
    <recommendedName>
        <fullName evidence="1">F-box domain-containing protein</fullName>
    </recommendedName>
</protein>
<dbReference type="SMART" id="SM00256">
    <property type="entry name" value="FBOX"/>
    <property type="match status" value="1"/>
</dbReference>
<evidence type="ECO:0000259" key="1">
    <source>
        <dbReference type="PROSITE" id="PS50181"/>
    </source>
</evidence>
<dbReference type="SUPFAM" id="SSF81383">
    <property type="entry name" value="F-box domain"/>
    <property type="match status" value="1"/>
</dbReference>